<dbReference type="Proteomes" id="UP000198893">
    <property type="component" value="Unassembled WGS sequence"/>
</dbReference>
<evidence type="ECO:0000256" key="1">
    <source>
        <dbReference type="SAM" id="MobiDB-lite"/>
    </source>
</evidence>
<evidence type="ECO:0000313" key="3">
    <source>
        <dbReference type="Proteomes" id="UP000198893"/>
    </source>
</evidence>
<dbReference type="InterPro" id="IPR018695">
    <property type="entry name" value="DUF2194"/>
</dbReference>
<sequence>MSLHFKKILILTNSNDQPGAVVADNTVAVLRYAQLEHVIVDIGPETTFPDLAEFDVILICTENVQDLPASSAQKVIDFVCKGGGLGVLYRCTHDDLNTLFGISPPELRSAYITPDYGEEGLRFPSRALPAFAGLTLDAADMGGHAMLDLWILRDVEIIATTMSSKPVAWSNSFGDGRVIYWNTGFLGEKRARGLITETIQCLRPIAVISLANASVLQVDDFPAPLSDTLHGAVADEFPEIMASEFYCTIWYPDLITLAETVGKPLSLFCMFDYTNRTTPPFAPWRNAALEAGAGNPDTDTFVAGRVLPPAEMGLHGFNHLTLTNSAWPDHTAMKASLKAALTIWDEMGFGPAPTAYVPPNNEYDRVGAAALRAACPTVRVISGSYIGVSEALGGNREFGPEPWEPSLFCLPRATSGHECKMETLFDAASQIATFGTWTHFIHADDICDSPAQGAATSGHRNPRNLPWRGGASNPGLLNELTLLLHTMKRRFPWLRGMTTTAAADTVASFFKSPWAVSVEYTQVRIVGVQGSHYQVRLNGNPRPRIRKCNGARVLHHEHATDYSLYFIAQEADEVRIEISCQTRISRIKRNLRRLVST</sequence>
<organism evidence="2 3">
    <name type="scientific">Salinihabitans flavidus</name>
    <dbReference type="NCBI Taxonomy" id="569882"/>
    <lineage>
        <taxon>Bacteria</taxon>
        <taxon>Pseudomonadati</taxon>
        <taxon>Pseudomonadota</taxon>
        <taxon>Alphaproteobacteria</taxon>
        <taxon>Rhodobacterales</taxon>
        <taxon>Roseobacteraceae</taxon>
        <taxon>Salinihabitans</taxon>
    </lineage>
</organism>
<dbReference type="InterPro" id="IPR029062">
    <property type="entry name" value="Class_I_gatase-like"/>
</dbReference>
<dbReference type="AlphaFoldDB" id="A0A1H8W303"/>
<accession>A0A1H8W303</accession>
<keyword evidence="3" id="KW-1185">Reference proteome</keyword>
<reference evidence="2 3" key="1">
    <citation type="submission" date="2016-10" db="EMBL/GenBank/DDBJ databases">
        <authorList>
            <person name="de Groot N.N."/>
        </authorList>
    </citation>
    <scope>NUCLEOTIDE SEQUENCE [LARGE SCALE GENOMIC DNA]</scope>
    <source>
        <strain evidence="2 3">DSM 27842</strain>
    </source>
</reference>
<protein>
    <submittedName>
        <fullName evidence="2">Uncharacterized protein</fullName>
    </submittedName>
</protein>
<proteinExistence type="predicted"/>
<dbReference type="SUPFAM" id="SSF52317">
    <property type="entry name" value="Class I glutamine amidotransferase-like"/>
    <property type="match status" value="1"/>
</dbReference>
<name>A0A1H8W303_9RHOB</name>
<dbReference type="EMBL" id="FODS01000041">
    <property type="protein sequence ID" value="SEP22000.1"/>
    <property type="molecule type" value="Genomic_DNA"/>
</dbReference>
<dbReference type="Gene3D" id="3.40.50.880">
    <property type="match status" value="1"/>
</dbReference>
<dbReference type="RefSeq" id="WP_175483319.1">
    <property type="nucleotide sequence ID" value="NZ_FODS01000041.1"/>
</dbReference>
<dbReference type="Pfam" id="PF09960">
    <property type="entry name" value="DUF2194"/>
    <property type="match status" value="1"/>
</dbReference>
<gene>
    <name evidence="2" type="ORF">SAMN04490248_14110</name>
</gene>
<evidence type="ECO:0000313" key="2">
    <source>
        <dbReference type="EMBL" id="SEP22000.1"/>
    </source>
</evidence>
<feature type="region of interest" description="Disordered" evidence="1">
    <location>
        <begin position="451"/>
        <end position="470"/>
    </location>
</feature>